<dbReference type="AlphaFoldDB" id="M5U471"/>
<dbReference type="GO" id="GO:0009986">
    <property type="term" value="C:cell surface"/>
    <property type="evidence" value="ECO:0007669"/>
    <property type="project" value="TreeGrafter"/>
</dbReference>
<evidence type="ECO:0000256" key="5">
    <source>
        <dbReference type="ARBA" id="ARBA00023295"/>
    </source>
</evidence>
<protein>
    <submittedName>
        <fullName evidence="9">Glycoside hydrolase family protein</fullName>
    </submittedName>
</protein>
<dbReference type="Proteomes" id="UP000011885">
    <property type="component" value="Unassembled WGS sequence"/>
</dbReference>
<dbReference type="PANTHER" id="PTHR31297">
    <property type="entry name" value="GLUCAN ENDO-1,6-BETA-GLUCOSIDASE B"/>
    <property type="match status" value="1"/>
</dbReference>
<keyword evidence="2 7" id="KW-0378">Hydrolase</keyword>
<evidence type="ECO:0000313" key="9">
    <source>
        <dbReference type="EMBL" id="EMI56247.1"/>
    </source>
</evidence>
<dbReference type="InterPro" id="IPR001547">
    <property type="entry name" value="Glyco_hydro_5"/>
</dbReference>
<keyword evidence="3" id="KW-0136">Cellulose degradation</keyword>
<organism evidence="9 10">
    <name type="scientific">Rhodopirellula sallentina SM41</name>
    <dbReference type="NCBI Taxonomy" id="1263870"/>
    <lineage>
        <taxon>Bacteria</taxon>
        <taxon>Pseudomonadati</taxon>
        <taxon>Planctomycetota</taxon>
        <taxon>Planctomycetia</taxon>
        <taxon>Pirellulales</taxon>
        <taxon>Pirellulaceae</taxon>
        <taxon>Rhodopirellula</taxon>
    </lineage>
</organism>
<evidence type="ECO:0000256" key="6">
    <source>
        <dbReference type="ARBA" id="ARBA00023326"/>
    </source>
</evidence>
<reference evidence="9 10" key="1">
    <citation type="journal article" date="2013" name="Mar. Genomics">
        <title>Expression of sulfatases in Rhodopirellula baltica and the diversity of sulfatases in the genus Rhodopirellula.</title>
        <authorList>
            <person name="Wegner C.E."/>
            <person name="Richter-Heitmann T."/>
            <person name="Klindworth A."/>
            <person name="Klockow C."/>
            <person name="Richter M."/>
            <person name="Achstetter T."/>
            <person name="Glockner F.O."/>
            <person name="Harder J."/>
        </authorList>
    </citation>
    <scope>NUCLEOTIDE SEQUENCE [LARGE SCALE GENOMIC DNA]</scope>
    <source>
        <strain evidence="9 10">SM41</strain>
    </source>
</reference>
<gene>
    <name evidence="9" type="ORF">RSSM_02297</name>
</gene>
<keyword evidence="10" id="KW-1185">Reference proteome</keyword>
<proteinExistence type="inferred from homology"/>
<evidence type="ECO:0000256" key="3">
    <source>
        <dbReference type="ARBA" id="ARBA00023001"/>
    </source>
</evidence>
<dbReference type="PANTHER" id="PTHR31297:SF41">
    <property type="entry name" value="ENDOGLUCANASE, PUTATIVE (AFU_ORTHOLOGUE AFUA_5G01830)-RELATED"/>
    <property type="match status" value="1"/>
</dbReference>
<accession>M5U471</accession>
<evidence type="ECO:0000256" key="4">
    <source>
        <dbReference type="ARBA" id="ARBA00023277"/>
    </source>
</evidence>
<dbReference type="PATRIC" id="fig|1263870.3.peg.2444"/>
<keyword evidence="5 7" id="KW-0326">Glycosidase</keyword>
<evidence type="ECO:0000256" key="7">
    <source>
        <dbReference type="RuleBase" id="RU361153"/>
    </source>
</evidence>
<dbReference type="EMBL" id="ANOH01000159">
    <property type="protein sequence ID" value="EMI56247.1"/>
    <property type="molecule type" value="Genomic_DNA"/>
</dbReference>
<dbReference type="InterPro" id="IPR050386">
    <property type="entry name" value="Glycosyl_hydrolase_5"/>
</dbReference>
<dbReference type="Gene3D" id="3.20.20.80">
    <property type="entry name" value="Glycosidases"/>
    <property type="match status" value="2"/>
</dbReference>
<feature type="domain" description="Glycoside hydrolase family 5" evidence="8">
    <location>
        <begin position="102"/>
        <end position="267"/>
    </location>
</feature>
<dbReference type="GO" id="GO:0030245">
    <property type="term" value="P:cellulose catabolic process"/>
    <property type="evidence" value="ECO:0007669"/>
    <property type="project" value="UniProtKB-KW"/>
</dbReference>
<comment type="similarity">
    <text evidence="1 7">Belongs to the glycosyl hydrolase 5 (cellulase A) family.</text>
</comment>
<keyword evidence="4" id="KW-0119">Carbohydrate metabolism</keyword>
<dbReference type="GO" id="GO:0005576">
    <property type="term" value="C:extracellular region"/>
    <property type="evidence" value="ECO:0007669"/>
    <property type="project" value="TreeGrafter"/>
</dbReference>
<dbReference type="SUPFAM" id="SSF51445">
    <property type="entry name" value="(Trans)glycosidases"/>
    <property type="match status" value="1"/>
</dbReference>
<dbReference type="InterPro" id="IPR017853">
    <property type="entry name" value="GH"/>
</dbReference>
<keyword evidence="6" id="KW-0624">Polysaccharide degradation</keyword>
<evidence type="ECO:0000259" key="8">
    <source>
        <dbReference type="Pfam" id="PF00150"/>
    </source>
</evidence>
<evidence type="ECO:0000256" key="1">
    <source>
        <dbReference type="ARBA" id="ARBA00005641"/>
    </source>
</evidence>
<comment type="caution">
    <text evidence="9">The sequence shown here is derived from an EMBL/GenBank/DDBJ whole genome shotgun (WGS) entry which is preliminary data.</text>
</comment>
<dbReference type="Pfam" id="PF00150">
    <property type="entry name" value="Cellulase"/>
    <property type="match status" value="1"/>
</dbReference>
<sequence length="576" mass="66503">MLSDLGGLTFWRMRLQKPAKGIFAKIRDGVCSKLPPVHRVVPPKDIAMTYRFDSYRTPAVIRRAMALVFVCHFVLLEMVASGQSLPEPTWERLPRWRGFNLLEKFHLQWSNGPYVESDFEMISDFGFNFVRLPMDYRVWCRGGDWNRFDEDVLREIDDAVRWGQKYSVHVCLNFHRAPGFTVASPAEKTSLWVDQETQRVCAKHWSEFAKRYKGVPNRNLSFNLFNEPGDVDEETYVAVVAKMAKAIREQDPERLIICDGLEWGQKPVPGMRALRVAQATRGYAPIEITHYRASWMRGAAQFPLPMWPRVVADATLYSPTKIDVPREARTPLRIRSEWQDDTPLRIRVASVSSRSRLVVRADGKTVFEKTFVPGPGKGEWRSVEYFPQWQSYRAVYNRDYETTIPSGTRELEIFNAEGDWVSLAEIGIGHRDSQGRSKETVLPFRNRWAAPPAVLTYHTDRGDAPAGRISHAYFSGAEQENRQWLWDVGVAPWIEGASRTGVVVGEFGCHHRTPHDVTLAWMEDNLANWQRAGIGWALWNFRGSFGVLDSKRTDVKYERYRGHKLDRKMLDLLQRY</sequence>
<dbReference type="GO" id="GO:0008422">
    <property type="term" value="F:beta-glucosidase activity"/>
    <property type="evidence" value="ECO:0007669"/>
    <property type="project" value="TreeGrafter"/>
</dbReference>
<evidence type="ECO:0000256" key="2">
    <source>
        <dbReference type="ARBA" id="ARBA00022801"/>
    </source>
</evidence>
<evidence type="ECO:0000313" key="10">
    <source>
        <dbReference type="Proteomes" id="UP000011885"/>
    </source>
</evidence>
<name>M5U471_9BACT</name>